<organism evidence="3 4">
    <name type="scientific">Lojkania enalia</name>
    <dbReference type="NCBI Taxonomy" id="147567"/>
    <lineage>
        <taxon>Eukaryota</taxon>
        <taxon>Fungi</taxon>
        <taxon>Dikarya</taxon>
        <taxon>Ascomycota</taxon>
        <taxon>Pezizomycotina</taxon>
        <taxon>Dothideomycetes</taxon>
        <taxon>Pleosporomycetidae</taxon>
        <taxon>Pleosporales</taxon>
        <taxon>Pleosporales incertae sedis</taxon>
        <taxon>Lojkania</taxon>
    </lineage>
</organism>
<evidence type="ECO:0000256" key="1">
    <source>
        <dbReference type="SAM" id="MobiDB-lite"/>
    </source>
</evidence>
<comment type="caution">
    <text evidence="3">The sequence shown here is derived from an EMBL/GenBank/DDBJ whole genome shotgun (WGS) entry which is preliminary data.</text>
</comment>
<proteinExistence type="predicted"/>
<reference evidence="4" key="1">
    <citation type="journal article" date="2020" name="Stud. Mycol.">
        <title>101 Dothideomycetes genomes: A test case for predicting lifestyles and emergence of pathogens.</title>
        <authorList>
            <person name="Haridas S."/>
            <person name="Albert R."/>
            <person name="Binder M."/>
            <person name="Bloem J."/>
            <person name="LaButti K."/>
            <person name="Salamov A."/>
            <person name="Andreopoulos B."/>
            <person name="Baker S."/>
            <person name="Barry K."/>
            <person name="Bills G."/>
            <person name="Bluhm B."/>
            <person name="Cannon C."/>
            <person name="Castanera R."/>
            <person name="Culley D."/>
            <person name="Daum C."/>
            <person name="Ezra D."/>
            <person name="Gonzalez J."/>
            <person name="Henrissat B."/>
            <person name="Kuo A."/>
            <person name="Liang C."/>
            <person name="Lipzen A."/>
            <person name="Lutzoni F."/>
            <person name="Magnuson J."/>
            <person name="Mondo S."/>
            <person name="Nolan M."/>
            <person name="Ohm R."/>
            <person name="Pangilinan J."/>
            <person name="Park H.-J."/>
            <person name="Ramirez L."/>
            <person name="Alfaro M."/>
            <person name="Sun H."/>
            <person name="Tritt A."/>
            <person name="Yoshinaga Y."/>
            <person name="Zwiers L.-H."/>
            <person name="Turgeon B."/>
            <person name="Goodwin S."/>
            <person name="Spatafora J."/>
            <person name="Crous P."/>
            <person name="Grigoriev I."/>
        </authorList>
    </citation>
    <scope>NUCLEOTIDE SEQUENCE [LARGE SCALE GENOMIC DNA]</scope>
    <source>
        <strain evidence="4">CBS 304.66</strain>
    </source>
</reference>
<evidence type="ECO:0000313" key="3">
    <source>
        <dbReference type="EMBL" id="KAF2258562.1"/>
    </source>
</evidence>
<dbReference type="Proteomes" id="UP000800093">
    <property type="component" value="Unassembled WGS sequence"/>
</dbReference>
<feature type="region of interest" description="Disordered" evidence="1">
    <location>
        <begin position="137"/>
        <end position="215"/>
    </location>
</feature>
<dbReference type="EMBL" id="ML986757">
    <property type="protein sequence ID" value="KAF2258562.1"/>
    <property type="molecule type" value="Genomic_DNA"/>
</dbReference>
<feature type="region of interest" description="Disordered" evidence="1">
    <location>
        <begin position="314"/>
        <end position="413"/>
    </location>
</feature>
<feature type="signal peptide" evidence="2">
    <location>
        <begin position="1"/>
        <end position="21"/>
    </location>
</feature>
<feature type="chain" id="PRO_5040314166" evidence="2">
    <location>
        <begin position="22"/>
        <end position="790"/>
    </location>
</feature>
<feature type="compositionally biased region" description="Polar residues" evidence="1">
    <location>
        <begin position="176"/>
        <end position="188"/>
    </location>
</feature>
<dbReference type="AlphaFoldDB" id="A0A9P4JX42"/>
<evidence type="ECO:0000313" key="4">
    <source>
        <dbReference type="Proteomes" id="UP000800093"/>
    </source>
</evidence>
<name>A0A9P4JX42_9PLEO</name>
<keyword evidence="4" id="KW-1185">Reference proteome</keyword>
<keyword evidence="2" id="KW-0732">Signal</keyword>
<accession>A0A9P4JX42</accession>
<feature type="compositionally biased region" description="Low complexity" evidence="1">
    <location>
        <begin position="354"/>
        <end position="403"/>
    </location>
</feature>
<feature type="compositionally biased region" description="Polar residues" evidence="1">
    <location>
        <begin position="148"/>
        <end position="166"/>
    </location>
</feature>
<protein>
    <submittedName>
        <fullName evidence="3">Uncharacterized protein</fullName>
    </submittedName>
</protein>
<sequence length="790" mass="87411">MFSFPISHVLVLFNFIISISTSPLGFTPRYSESEKLSELCEDAIRAFKYDGFYLSRTTINKAASTRASRVGPKRLICTAHYECEKEKDYHPEMTGYILINSFSFHNQERPDKDWEVVINNRPSCRYGITRKTGYGISVPEDIGGPSDTPGNAPNSSPTPAKTSSTLPRPWIIPVSKTDSPAQPSSDGQPPTTPPPAPVSGWTPIPSEPFPSSSSPSGFVPVPVVANINADLEAAQAILDDFLNNLGSQGAKDAALAALSKAQGTKEFSKHASREILGFLNRLIDSIQSVKDTITRSNGRLTDAEVEEIKSGMKDIKSKADNVNNSPSSILEPVKRPSPTPTEVPSTTAKEPTETSDATTSTEEPIQTSDTTTSTIETTPSDSSVVSRPESEPSPTSTTSSAESCPLPTGPVEPITFEHSEEVGEWGFLASSNETLTPSNVTDNNRALTKRLTTDRGISICWRQAGVAPGYESWHNAGSNPYQPYYTHRYRACGSRTTIQFSRDAAGKPGVQYATEHVYELQLLGQFLWWVGWNDPAVAAANDLPSRQDAQAALDLGRITEQEYNAYARLRQEALCRNIVKYLINANTQWTSSTWFRDPTKPIIDALLERVSSHNGDKSEFVYLDEGTNSLKKSLFALETPSDRTGWQNKLEKLAEASSLFEYLNQEPVVRAWGQVSSRVHAFYKELDLAQINGQWGLGKQIKWAESYAIWENSFLIEIETRWKVWFTRELNSALTELKREALQKQSNDLTFLVHKIEGWMEDDDVSQTRGLLSVNRIDLANLGVAREVFG</sequence>
<dbReference type="OrthoDB" id="5423699at2759"/>
<gene>
    <name evidence="3" type="ORF">CC78DRAFT_572422</name>
</gene>
<evidence type="ECO:0000256" key="2">
    <source>
        <dbReference type="SAM" id="SignalP"/>
    </source>
</evidence>